<proteinExistence type="inferred from homology"/>
<dbReference type="GO" id="GO:0002376">
    <property type="term" value="P:immune system process"/>
    <property type="evidence" value="ECO:0007669"/>
    <property type="project" value="UniProtKB-KW"/>
</dbReference>
<dbReference type="AlphaFoldDB" id="A0AAN8GDH3"/>
<dbReference type="Pfam" id="PF20638">
    <property type="entry name" value="ATG5_UblA"/>
    <property type="match status" value="1"/>
</dbReference>
<dbReference type="InterPro" id="IPR042527">
    <property type="entry name" value="Atg5_UblA_dom_sf"/>
</dbReference>
<evidence type="ECO:0000256" key="7">
    <source>
        <dbReference type="ARBA" id="ARBA00022703"/>
    </source>
</evidence>
<dbReference type="FunFam" id="3.10.20.620:FF:000001">
    <property type="entry name" value="Autophagy related 5"/>
    <property type="match status" value="1"/>
</dbReference>
<evidence type="ECO:0000256" key="8">
    <source>
        <dbReference type="ARBA" id="ARBA00022843"/>
    </source>
</evidence>
<comment type="similarity">
    <text evidence="3 15">Belongs to the ATG5 family.</text>
</comment>
<evidence type="ECO:0000256" key="15">
    <source>
        <dbReference type="RuleBase" id="RU361202"/>
    </source>
</evidence>
<dbReference type="FunFam" id="1.10.246.190:FF:000001">
    <property type="entry name" value="Autophagy related 5"/>
    <property type="match status" value="1"/>
</dbReference>
<sequence>MAEDREVLREIWEGRIPVCFTLAEEEVYSGEQPDPYYLLVPRQSYFPLVTDKVQRHFVQSVDPEKHGEMWLEYEGQPLKWHYPVGVLFDLFTNGNCLPWKITAHFQGFPEEELLHCPSKEAIESHFMSVVKEADALKHRGQLVNNMQKKDHKQLWTGLQNDKFDQFWSVNKKLMESSGEDMFKYIPYRIYQIDRPYIQKLFRPVTEEGDYNTLADLLKSVNGGESTDNREEVLKNRRVLIQGIEPPLETPVLWLSEHLSYPDNFLHICIVNKIKNES</sequence>
<dbReference type="InterPro" id="IPR007239">
    <property type="entry name" value="Atg5"/>
</dbReference>
<dbReference type="Gene3D" id="3.10.20.620">
    <property type="match status" value="1"/>
</dbReference>
<evidence type="ECO:0000259" key="17">
    <source>
        <dbReference type="Pfam" id="PF20637"/>
    </source>
</evidence>
<evidence type="ECO:0000256" key="11">
    <source>
        <dbReference type="ARBA" id="ARBA00023006"/>
    </source>
</evidence>
<dbReference type="GO" id="GO:0061908">
    <property type="term" value="C:phagophore"/>
    <property type="evidence" value="ECO:0007669"/>
    <property type="project" value="TreeGrafter"/>
</dbReference>
<evidence type="ECO:0000256" key="14">
    <source>
        <dbReference type="ARBA" id="ARBA00093583"/>
    </source>
</evidence>
<protein>
    <recommendedName>
        <fullName evidence="4 15">Autophagy protein 5</fullName>
    </recommendedName>
</protein>
<dbReference type="Pfam" id="PF20637">
    <property type="entry name" value="ATG5_HBR"/>
    <property type="match status" value="1"/>
</dbReference>
<name>A0AAN8GDH3_PATCE</name>
<dbReference type="Proteomes" id="UP001347796">
    <property type="component" value="Unassembled WGS sequence"/>
</dbReference>
<dbReference type="GO" id="GO:0044233">
    <property type="term" value="C:mitochondria-associated endoplasmic reticulum membrane contact site"/>
    <property type="evidence" value="ECO:0007669"/>
    <property type="project" value="TreeGrafter"/>
</dbReference>
<dbReference type="EMBL" id="JAZGQO010000015">
    <property type="protein sequence ID" value="KAK6169026.1"/>
    <property type="molecule type" value="Genomic_DNA"/>
</dbReference>
<feature type="domain" description="Autophagy protein ATG5 UblB" evidence="16">
    <location>
        <begin position="184"/>
        <end position="269"/>
    </location>
</feature>
<comment type="caution">
    <text evidence="19">The sequence shown here is derived from an EMBL/GenBank/DDBJ whole genome shotgun (WGS) entry which is preliminary data.</text>
</comment>
<dbReference type="GO" id="GO:0006915">
    <property type="term" value="P:apoptotic process"/>
    <property type="evidence" value="ECO:0007669"/>
    <property type="project" value="UniProtKB-KW"/>
</dbReference>
<dbReference type="InterPro" id="IPR048318">
    <property type="entry name" value="ATG5_UblB"/>
</dbReference>
<dbReference type="FunFam" id="3.10.20.90:FF:000100">
    <property type="entry name" value="Autophagy related 5"/>
    <property type="match status" value="1"/>
</dbReference>
<dbReference type="GO" id="GO:0034274">
    <property type="term" value="C:Atg12-Atg5-Atg16 complex"/>
    <property type="evidence" value="ECO:0007669"/>
    <property type="project" value="TreeGrafter"/>
</dbReference>
<evidence type="ECO:0000256" key="6">
    <source>
        <dbReference type="ARBA" id="ARBA00022499"/>
    </source>
</evidence>
<keyword evidence="20" id="KW-1185">Reference proteome</keyword>
<dbReference type="GO" id="GO:0034045">
    <property type="term" value="C:phagophore assembly site membrane"/>
    <property type="evidence" value="ECO:0007669"/>
    <property type="project" value="UniProtKB-SubCell"/>
</dbReference>
<keyword evidence="7" id="KW-0053">Apoptosis</keyword>
<dbReference type="GO" id="GO:0006995">
    <property type="term" value="P:cellular response to nitrogen starvation"/>
    <property type="evidence" value="ECO:0007669"/>
    <property type="project" value="TreeGrafter"/>
</dbReference>
<dbReference type="PANTHER" id="PTHR13040:SF2">
    <property type="entry name" value="AUTOPHAGY PROTEIN 5"/>
    <property type="match status" value="1"/>
</dbReference>
<evidence type="ECO:0000256" key="3">
    <source>
        <dbReference type="ARBA" id="ARBA00006910"/>
    </source>
</evidence>
<evidence type="ECO:0000256" key="10">
    <source>
        <dbReference type="ARBA" id="ARBA00022990"/>
    </source>
</evidence>
<feature type="domain" description="Autophagy protein ATG5 alpha-helical bundle region" evidence="17">
    <location>
        <begin position="120"/>
        <end position="175"/>
    </location>
</feature>
<dbReference type="GO" id="GO:0000045">
    <property type="term" value="P:autophagosome assembly"/>
    <property type="evidence" value="ECO:0007669"/>
    <property type="project" value="UniProtKB-ARBA"/>
</dbReference>
<keyword evidence="6 15" id="KW-1017">Isopeptide bond</keyword>
<keyword evidence="12 15" id="KW-0472">Membrane</keyword>
<dbReference type="GO" id="GO:0005776">
    <property type="term" value="C:autophagosome"/>
    <property type="evidence" value="ECO:0007669"/>
    <property type="project" value="TreeGrafter"/>
</dbReference>
<reference evidence="19 20" key="1">
    <citation type="submission" date="2024-01" db="EMBL/GenBank/DDBJ databases">
        <title>The genome of the rayed Mediterranean limpet Patella caerulea (Linnaeus, 1758).</title>
        <authorList>
            <person name="Anh-Thu Weber A."/>
            <person name="Halstead-Nussloch G."/>
        </authorList>
    </citation>
    <scope>NUCLEOTIDE SEQUENCE [LARGE SCALE GENOMIC DNA]</scope>
    <source>
        <strain evidence="19">AATW-2023a</strain>
        <tissue evidence="19">Whole specimen</tissue>
    </source>
</reference>
<comment type="subunit">
    <text evidence="14">Forms a conjugate with ATG12. Part of the minor complex composed of 4 sets of ATG12-ATG5 and ATG16L1 (400 kDa); this complex interacts with ATG3 leading to disruption of ATG7 interaction and promotion of ATG8-like proteins lipidation. Forms an 800-kDa complex composed of ATG12-ATG5 and ATG16L2. The ATG12-ATG5 conjugate interacts with RAB33A; this interaction is bridged by ATG16L1 and promotes ATG12-ATG5-ATG16L1 complex recruitment to phagophores. Interacts with TECPR1; the interaction is direct and does not take place when ATG16L1 is associated with the ATG5-ATG12 conjugate. Interacts with DHX58/RIG-1, IFIH1/MDA5 and MAVS/IPS-1 in monomeric form as well as in ATG12-ATG5 conjugate form. The interaction with MAVS is further enhanced upon vesicular stomatitis virus (VSV) infection. Interacts with ATG3. Interacts with ATG7 and ATG10. Interacts with FADD. Interacts with Bassoon/BSN; this interaction is important for the regulation of presynaptic autophagy. Interacts with ATG16L2.</text>
</comment>
<evidence type="ECO:0000256" key="13">
    <source>
        <dbReference type="ARBA" id="ARBA00025421"/>
    </source>
</evidence>
<evidence type="ECO:0000259" key="18">
    <source>
        <dbReference type="Pfam" id="PF20638"/>
    </source>
</evidence>
<evidence type="ECO:0000256" key="5">
    <source>
        <dbReference type="ARBA" id="ARBA00022490"/>
    </source>
</evidence>
<evidence type="ECO:0000256" key="12">
    <source>
        <dbReference type="ARBA" id="ARBA00023136"/>
    </source>
</evidence>
<keyword evidence="8 15" id="KW-0832">Ubl conjugation</keyword>
<dbReference type="GO" id="GO:0019776">
    <property type="term" value="F:Atg8-family ligase activity"/>
    <property type="evidence" value="ECO:0007669"/>
    <property type="project" value="TreeGrafter"/>
</dbReference>
<evidence type="ECO:0000259" key="16">
    <source>
        <dbReference type="Pfam" id="PF04106"/>
    </source>
</evidence>
<evidence type="ECO:0000313" key="20">
    <source>
        <dbReference type="Proteomes" id="UP001347796"/>
    </source>
</evidence>
<comment type="subcellular location">
    <subcellularLocation>
        <location evidence="1">Cytoplasm</location>
    </subcellularLocation>
    <subcellularLocation>
        <location evidence="2 15">Preautophagosomal structure membrane</location>
        <topology evidence="2 15">Peripheral membrane protein</topology>
    </subcellularLocation>
</comment>
<accession>A0AAN8GDH3</accession>
<dbReference type="InterPro" id="IPR048940">
    <property type="entry name" value="ATG5_HBR"/>
</dbReference>
<evidence type="ECO:0000256" key="1">
    <source>
        <dbReference type="ARBA" id="ARBA00004496"/>
    </source>
</evidence>
<keyword evidence="9" id="KW-0391">Immunity</keyword>
<dbReference type="Gene3D" id="1.10.246.190">
    <property type="entry name" value="Autophagy protein Apg5, helix rich domain"/>
    <property type="match status" value="1"/>
</dbReference>
<dbReference type="GO" id="GO:0043069">
    <property type="term" value="P:negative regulation of programmed cell death"/>
    <property type="evidence" value="ECO:0007669"/>
    <property type="project" value="UniProtKB-ARBA"/>
</dbReference>
<keyword evidence="11 15" id="KW-0072">Autophagy</keyword>
<evidence type="ECO:0000256" key="4">
    <source>
        <dbReference type="ARBA" id="ARBA00015616"/>
    </source>
</evidence>
<evidence type="ECO:0000256" key="9">
    <source>
        <dbReference type="ARBA" id="ARBA00022859"/>
    </source>
</evidence>
<dbReference type="InterPro" id="IPR042526">
    <property type="entry name" value="Atg5_HR"/>
</dbReference>
<feature type="domain" description="Autophagy protein ATG5 UblA" evidence="18">
    <location>
        <begin position="11"/>
        <end position="105"/>
    </location>
</feature>
<comment type="function">
    <text evidence="15">Involved in autophagic vesicle formation.</text>
</comment>
<dbReference type="Pfam" id="PF04106">
    <property type="entry name" value="ATG5_UblB"/>
    <property type="match status" value="1"/>
</dbReference>
<dbReference type="InterPro" id="IPR048939">
    <property type="entry name" value="ATG5_UblA"/>
</dbReference>
<keyword evidence="5" id="KW-0963">Cytoplasm</keyword>
<evidence type="ECO:0000256" key="2">
    <source>
        <dbReference type="ARBA" id="ARBA00004623"/>
    </source>
</evidence>
<dbReference type="GO" id="GO:0000422">
    <property type="term" value="P:autophagy of mitochondrion"/>
    <property type="evidence" value="ECO:0007669"/>
    <property type="project" value="TreeGrafter"/>
</dbReference>
<comment type="function">
    <text evidence="13">May play an important role in the apoptotic process, possibly within the modified cytoskeleton. Its expression is a relatively late event in the apoptotic process, occurring downstream of caspase activity. Plays a crucial role in IFN-gamma-induced autophagic cell death by interacting with FADD.</text>
</comment>
<comment type="subunit">
    <text evidence="15">Conjugated with ATG12.</text>
</comment>
<organism evidence="19 20">
    <name type="scientific">Patella caerulea</name>
    <name type="common">Rayed Mediterranean limpet</name>
    <dbReference type="NCBI Taxonomy" id="87958"/>
    <lineage>
        <taxon>Eukaryota</taxon>
        <taxon>Metazoa</taxon>
        <taxon>Spiralia</taxon>
        <taxon>Lophotrochozoa</taxon>
        <taxon>Mollusca</taxon>
        <taxon>Gastropoda</taxon>
        <taxon>Patellogastropoda</taxon>
        <taxon>Patelloidea</taxon>
        <taxon>Patellidae</taxon>
        <taxon>Patella</taxon>
    </lineage>
</organism>
<dbReference type="GO" id="GO:0034727">
    <property type="term" value="P:piecemeal microautophagy of the nucleus"/>
    <property type="evidence" value="ECO:0007669"/>
    <property type="project" value="TreeGrafter"/>
</dbReference>
<evidence type="ECO:0000313" key="19">
    <source>
        <dbReference type="EMBL" id="KAK6169026.1"/>
    </source>
</evidence>
<dbReference type="Gene3D" id="3.10.20.90">
    <property type="entry name" value="Phosphatidylinositol 3-kinase Catalytic Subunit, Chain A, domain 1"/>
    <property type="match status" value="1"/>
</dbReference>
<gene>
    <name evidence="19" type="ORF">SNE40_020156</name>
</gene>
<dbReference type="PANTHER" id="PTHR13040">
    <property type="entry name" value="AUTOPHAGY PROTEIN 5"/>
    <property type="match status" value="1"/>
</dbReference>
<keyword evidence="10" id="KW-0007">Acetylation</keyword>